<comment type="caution">
    <text evidence="1">The sequence shown here is derived from an EMBL/GenBank/DDBJ whole genome shotgun (WGS) entry which is preliminary data.</text>
</comment>
<evidence type="ECO:0000313" key="1">
    <source>
        <dbReference type="EMBL" id="MFJ5429275.1"/>
    </source>
</evidence>
<sequence>MGEDNKGLVFLGIDHALIKVSEHTSVYRGFSITRCPRTATNPITRYRISQGDQSFGLFDTLGQATSYINELHGMRNSA</sequence>
<name>A0ABW8G9N4_9GAMM</name>
<dbReference type="RefSeq" id="WP_400395494.1">
    <property type="nucleotide sequence ID" value="NZ_JBIXLL010000004.1"/>
</dbReference>
<dbReference type="EMBL" id="JBIXLL010000004">
    <property type="protein sequence ID" value="MFJ5429275.1"/>
    <property type="molecule type" value="Genomic_DNA"/>
</dbReference>
<proteinExistence type="predicted"/>
<organism evidence="1 2">
    <name type="scientific">Pectobacterium actinidiae</name>
    <dbReference type="NCBI Taxonomy" id="1507808"/>
    <lineage>
        <taxon>Bacteria</taxon>
        <taxon>Pseudomonadati</taxon>
        <taxon>Pseudomonadota</taxon>
        <taxon>Gammaproteobacteria</taxon>
        <taxon>Enterobacterales</taxon>
        <taxon>Pectobacteriaceae</taxon>
        <taxon>Pectobacterium</taxon>
    </lineage>
</organism>
<protein>
    <submittedName>
        <fullName evidence="1">Uncharacterized protein</fullName>
    </submittedName>
</protein>
<evidence type="ECO:0000313" key="2">
    <source>
        <dbReference type="Proteomes" id="UP001617689"/>
    </source>
</evidence>
<accession>A0ABW8G9N4</accession>
<keyword evidence="2" id="KW-1185">Reference proteome</keyword>
<reference evidence="1 2" key="1">
    <citation type="submission" date="2024-10" db="EMBL/GenBank/DDBJ databases">
        <authorList>
            <person name="Lu C.-H."/>
        </authorList>
    </citation>
    <scope>NUCLEOTIDE SEQUENCE [LARGE SCALE GENOMIC DNA]</scope>
    <source>
        <strain evidence="1 2">22ZTDG03-2</strain>
    </source>
</reference>
<gene>
    <name evidence="1" type="ORF">ACIPUP_08910</name>
</gene>
<dbReference type="Proteomes" id="UP001617689">
    <property type="component" value="Unassembled WGS sequence"/>
</dbReference>